<dbReference type="VEuPathDB" id="VectorBase:CQUJHB016992"/>
<dbReference type="InParanoid" id="B0X399"/>
<feature type="transmembrane region" description="Helical" evidence="1">
    <location>
        <begin position="54"/>
        <end position="78"/>
    </location>
</feature>
<organism>
    <name type="scientific">Culex quinquefasciatus</name>
    <name type="common">Southern house mosquito</name>
    <name type="synonym">Culex pungens</name>
    <dbReference type="NCBI Taxonomy" id="7176"/>
    <lineage>
        <taxon>Eukaryota</taxon>
        <taxon>Metazoa</taxon>
        <taxon>Ecdysozoa</taxon>
        <taxon>Arthropoda</taxon>
        <taxon>Hexapoda</taxon>
        <taxon>Insecta</taxon>
        <taxon>Pterygota</taxon>
        <taxon>Neoptera</taxon>
        <taxon>Endopterygota</taxon>
        <taxon>Diptera</taxon>
        <taxon>Nematocera</taxon>
        <taxon>Culicoidea</taxon>
        <taxon>Culicidae</taxon>
        <taxon>Culicinae</taxon>
        <taxon>Culicini</taxon>
        <taxon>Culex</taxon>
        <taxon>Culex</taxon>
    </lineage>
</organism>
<keyword evidence="1" id="KW-1133">Transmembrane helix</keyword>
<dbReference type="EMBL" id="DS232311">
    <property type="protein sequence ID" value="EDS39601.1"/>
    <property type="molecule type" value="Genomic_DNA"/>
</dbReference>
<dbReference type="OrthoDB" id="10622850at2759"/>
<reference evidence="3" key="2">
    <citation type="submission" date="2020-05" db="UniProtKB">
        <authorList>
            <consortium name="EnsemblMetazoa"/>
        </authorList>
    </citation>
    <scope>IDENTIFICATION</scope>
    <source>
        <strain evidence="3">JHB</strain>
    </source>
</reference>
<evidence type="ECO:0000256" key="1">
    <source>
        <dbReference type="SAM" id="Phobius"/>
    </source>
</evidence>
<evidence type="ECO:0000313" key="2">
    <source>
        <dbReference type="EMBL" id="EDS39601.1"/>
    </source>
</evidence>
<evidence type="ECO:0000313" key="4">
    <source>
        <dbReference type="Proteomes" id="UP000002320"/>
    </source>
</evidence>
<evidence type="ECO:0000313" key="3">
    <source>
        <dbReference type="EnsemblMetazoa" id="CPIJ013878-PA"/>
    </source>
</evidence>
<sequence length="348" mass="38259">MGQQQSRREQRAADIRASLLSYQHDAGYGSVGPWRSEAVHRGVLRNNARRRSEGCCSCCCWVVLLLLVAAFATAWYAWYRAAQAGHQMAVGFPGLEPGRSCANGTAKGTMVQRMNYIICNFSTNLQINRMSRAIRAADISSCIHCFTACGKPCGEIGRATAVSCGVCVNGCRGACWGLGTCLAWLARGVVGLCTAIGTLLWCLLAAIGNVLVCLLAVIAQFFVVLLVVGLIAVVGLLGYLYWDPIVHFFDTVRNDTAAYYDKTIEDPSVVQLWNKTEQNYDGAKGKIDELVNHPEVQRVADKTVEFYDAAKDQVVDTYEQVRQHESVQSAVNGTMSFFNILKSKIWRF</sequence>
<dbReference type="AlphaFoldDB" id="B0X399"/>
<keyword evidence="1" id="KW-0472">Membrane</keyword>
<keyword evidence="4" id="KW-1185">Reference proteome</keyword>
<accession>B0X399</accession>
<protein>
    <submittedName>
        <fullName evidence="2 3">Uncharacterized protein</fullName>
    </submittedName>
</protein>
<dbReference type="Proteomes" id="UP000002320">
    <property type="component" value="Unassembled WGS sequence"/>
</dbReference>
<dbReference type="eggNOG" id="ENOG502TDJJ">
    <property type="taxonomic scope" value="Eukaryota"/>
</dbReference>
<dbReference type="EnsemblMetazoa" id="CPIJ013878-RA">
    <property type="protein sequence ID" value="CPIJ013878-PA"/>
    <property type="gene ID" value="CPIJ013878"/>
</dbReference>
<gene>
    <name evidence="3" type="primary">6047010</name>
    <name evidence="2" type="ORF">CpipJ_CPIJ013878</name>
</gene>
<name>B0X399_CULQU</name>
<dbReference type="HOGENOM" id="CLU_797550_0_0_1"/>
<proteinExistence type="predicted"/>
<dbReference type="VEuPathDB" id="VectorBase:CQUJHB003372"/>
<dbReference type="VEuPathDB" id="VectorBase:CPIJ013878"/>
<keyword evidence="1" id="KW-0812">Transmembrane</keyword>
<dbReference type="KEGG" id="cqu:CpipJ_CPIJ013878"/>
<reference evidence="2" key="1">
    <citation type="submission" date="2007-03" db="EMBL/GenBank/DDBJ databases">
        <title>Annotation of Culex pipiens quinquefasciatus.</title>
        <authorList>
            <consortium name="The Broad Institute Genome Sequencing Platform"/>
            <person name="Atkinson P.W."/>
            <person name="Hemingway J."/>
            <person name="Christensen B.M."/>
            <person name="Higgs S."/>
            <person name="Kodira C."/>
            <person name="Hannick L."/>
            <person name="Megy K."/>
            <person name="O'Leary S."/>
            <person name="Pearson M."/>
            <person name="Haas B.J."/>
            <person name="Mauceli E."/>
            <person name="Wortman J.R."/>
            <person name="Lee N.H."/>
            <person name="Guigo R."/>
            <person name="Stanke M."/>
            <person name="Alvarado L."/>
            <person name="Amedeo P."/>
            <person name="Antoine C.H."/>
            <person name="Arensburger P."/>
            <person name="Bidwell S.L."/>
            <person name="Crawford M."/>
            <person name="Camaro F."/>
            <person name="Devon K."/>
            <person name="Engels R."/>
            <person name="Hammond M."/>
            <person name="Howarth C."/>
            <person name="Koehrsen M."/>
            <person name="Lawson D."/>
            <person name="Montgomery P."/>
            <person name="Nene V."/>
            <person name="Nusbaum C."/>
            <person name="Puiu D."/>
            <person name="Romero-Severson J."/>
            <person name="Severson D.W."/>
            <person name="Shumway M."/>
            <person name="Sisk P."/>
            <person name="Stolte C."/>
            <person name="Zeng Q."/>
            <person name="Eisenstadt E."/>
            <person name="Fraser-Liggett C."/>
            <person name="Strausberg R."/>
            <person name="Galagan J."/>
            <person name="Birren B."/>
            <person name="Collins F.H."/>
        </authorList>
    </citation>
    <scope>NUCLEOTIDE SEQUENCE [LARGE SCALE GENOMIC DNA]</scope>
    <source>
        <strain evidence="2">JHB</strain>
    </source>
</reference>
<feature type="transmembrane region" description="Helical" evidence="1">
    <location>
        <begin position="211"/>
        <end position="242"/>
    </location>
</feature>